<accession>A0AAJ0MRT8</accession>
<keyword evidence="3" id="KW-1185">Reference proteome</keyword>
<evidence type="ECO:0000256" key="1">
    <source>
        <dbReference type="SAM" id="MobiDB-lite"/>
    </source>
</evidence>
<evidence type="ECO:0000313" key="3">
    <source>
        <dbReference type="Proteomes" id="UP001285908"/>
    </source>
</evidence>
<dbReference type="Proteomes" id="UP001285908">
    <property type="component" value="Unassembled WGS sequence"/>
</dbReference>
<evidence type="ECO:0000313" key="2">
    <source>
        <dbReference type="EMBL" id="KAK3492993.1"/>
    </source>
</evidence>
<dbReference type="RefSeq" id="XP_062693451.1">
    <property type="nucleotide sequence ID" value="XM_062838954.1"/>
</dbReference>
<sequence length="73" mass="8402">MATPQHVKSTPPALDDIRRKDRNPKRTNDSQHSGGTRSRETMKVSAEEGKRIIDDERYPQILRSFLNSFFLCA</sequence>
<dbReference type="AlphaFoldDB" id="A0AAJ0MRT8"/>
<feature type="compositionally biased region" description="Basic and acidic residues" evidence="1">
    <location>
        <begin position="15"/>
        <end position="29"/>
    </location>
</feature>
<protein>
    <submittedName>
        <fullName evidence="2">Uncharacterized protein</fullName>
    </submittedName>
</protein>
<name>A0AAJ0MRT8_9PEZI</name>
<feature type="compositionally biased region" description="Basic and acidic residues" evidence="1">
    <location>
        <begin position="37"/>
        <end position="47"/>
    </location>
</feature>
<dbReference type="GeneID" id="87876576"/>
<proteinExistence type="predicted"/>
<reference evidence="2 3" key="1">
    <citation type="journal article" date="2023" name="Mol. Phylogenet. Evol.">
        <title>Genome-scale phylogeny and comparative genomics of the fungal order Sordariales.</title>
        <authorList>
            <person name="Hensen N."/>
            <person name="Bonometti L."/>
            <person name="Westerberg I."/>
            <person name="Brannstrom I.O."/>
            <person name="Guillou S."/>
            <person name="Cros-Aarteil S."/>
            <person name="Calhoun S."/>
            <person name="Haridas S."/>
            <person name="Kuo A."/>
            <person name="Mondo S."/>
            <person name="Pangilinan J."/>
            <person name="Riley R."/>
            <person name="LaButti K."/>
            <person name="Andreopoulos B."/>
            <person name="Lipzen A."/>
            <person name="Chen C."/>
            <person name="Yan M."/>
            <person name="Daum C."/>
            <person name="Ng V."/>
            <person name="Clum A."/>
            <person name="Steindorff A."/>
            <person name="Ohm R.A."/>
            <person name="Martin F."/>
            <person name="Silar P."/>
            <person name="Natvig D.O."/>
            <person name="Lalanne C."/>
            <person name="Gautier V."/>
            <person name="Ament-Velasquez S.L."/>
            <person name="Kruys A."/>
            <person name="Hutchinson M.I."/>
            <person name="Powell A.J."/>
            <person name="Barry K."/>
            <person name="Miller A.N."/>
            <person name="Grigoriev I.V."/>
            <person name="Debuchy R."/>
            <person name="Gladieux P."/>
            <person name="Hiltunen Thoren M."/>
            <person name="Johannesson H."/>
        </authorList>
    </citation>
    <scope>NUCLEOTIDE SEQUENCE [LARGE SCALE GENOMIC DNA]</scope>
    <source>
        <strain evidence="2 3">FGSC 10403</strain>
    </source>
</reference>
<gene>
    <name evidence="2" type="ORF">B0T23DRAFT_404977</name>
</gene>
<organism evidence="2 3">
    <name type="scientific">Neurospora hispaniola</name>
    <dbReference type="NCBI Taxonomy" id="588809"/>
    <lineage>
        <taxon>Eukaryota</taxon>
        <taxon>Fungi</taxon>
        <taxon>Dikarya</taxon>
        <taxon>Ascomycota</taxon>
        <taxon>Pezizomycotina</taxon>
        <taxon>Sordariomycetes</taxon>
        <taxon>Sordariomycetidae</taxon>
        <taxon>Sordariales</taxon>
        <taxon>Sordariaceae</taxon>
        <taxon>Neurospora</taxon>
    </lineage>
</organism>
<comment type="caution">
    <text evidence="2">The sequence shown here is derived from an EMBL/GenBank/DDBJ whole genome shotgun (WGS) entry which is preliminary data.</text>
</comment>
<feature type="region of interest" description="Disordered" evidence="1">
    <location>
        <begin position="1"/>
        <end position="47"/>
    </location>
</feature>
<dbReference type="EMBL" id="JAULSX010000004">
    <property type="protein sequence ID" value="KAK3492993.1"/>
    <property type="molecule type" value="Genomic_DNA"/>
</dbReference>